<dbReference type="Proteomes" id="UP000515125">
    <property type="component" value="Unplaced"/>
</dbReference>
<dbReference type="Pfam" id="PF09405">
    <property type="entry name" value="Btz"/>
    <property type="match status" value="1"/>
</dbReference>
<dbReference type="GO" id="GO:0008380">
    <property type="term" value="P:RNA splicing"/>
    <property type="evidence" value="ECO:0007669"/>
    <property type="project" value="UniProtKB-KW"/>
</dbReference>
<feature type="region of interest" description="Disordered" evidence="13">
    <location>
        <begin position="1"/>
        <end position="55"/>
    </location>
</feature>
<evidence type="ECO:0000256" key="12">
    <source>
        <dbReference type="ARBA" id="ARBA00023242"/>
    </source>
</evidence>
<evidence type="ECO:0000313" key="15">
    <source>
        <dbReference type="Proteomes" id="UP000515125"/>
    </source>
</evidence>
<evidence type="ECO:0000259" key="14">
    <source>
        <dbReference type="Pfam" id="PF09405"/>
    </source>
</evidence>
<keyword evidence="11" id="KW-0508">mRNA splicing</keyword>
<evidence type="ECO:0000256" key="7">
    <source>
        <dbReference type="ARBA" id="ARBA00022816"/>
    </source>
</evidence>
<evidence type="ECO:0000256" key="11">
    <source>
        <dbReference type="ARBA" id="ARBA00023187"/>
    </source>
</evidence>
<dbReference type="GO" id="GO:0035145">
    <property type="term" value="C:exon-exon junction complex"/>
    <property type="evidence" value="ECO:0007669"/>
    <property type="project" value="InterPro"/>
</dbReference>
<evidence type="ECO:0000256" key="6">
    <source>
        <dbReference type="ARBA" id="ARBA00022664"/>
    </source>
</evidence>
<keyword evidence="12" id="KW-0539">Nucleus</keyword>
<feature type="region of interest" description="Disordered" evidence="13">
    <location>
        <begin position="82"/>
        <end position="192"/>
    </location>
</feature>
<evidence type="ECO:0000256" key="10">
    <source>
        <dbReference type="ARBA" id="ARBA00023161"/>
    </source>
</evidence>
<keyword evidence="6" id="KW-0507">mRNA processing</keyword>
<feature type="domain" description="Btz" evidence="14">
    <location>
        <begin position="128"/>
        <end position="209"/>
    </location>
</feature>
<evidence type="ECO:0000256" key="3">
    <source>
        <dbReference type="ARBA" id="ARBA00009548"/>
    </source>
</evidence>
<dbReference type="AlphaFoldDB" id="A0A6P6RXH5"/>
<evidence type="ECO:0000256" key="13">
    <source>
        <dbReference type="SAM" id="MobiDB-lite"/>
    </source>
</evidence>
<dbReference type="GeneID" id="34622555"/>
<keyword evidence="10" id="KW-0866">Nonsense-mediated mRNA decay</keyword>
<keyword evidence="15" id="KW-1185">Reference proteome</keyword>
<evidence type="ECO:0000256" key="8">
    <source>
        <dbReference type="ARBA" id="ARBA00022845"/>
    </source>
</evidence>
<evidence type="ECO:0000256" key="4">
    <source>
        <dbReference type="ARBA" id="ARBA00022448"/>
    </source>
</evidence>
<comment type="subcellular location">
    <subcellularLocation>
        <location evidence="2">Cytoplasm</location>
    </subcellularLocation>
    <subcellularLocation>
        <location evidence="1">Nucleus</location>
    </subcellularLocation>
</comment>
<dbReference type="GO" id="GO:0005737">
    <property type="term" value="C:cytoplasm"/>
    <property type="evidence" value="ECO:0007669"/>
    <property type="project" value="UniProtKB-SubCell"/>
</dbReference>
<comment type="similarity">
    <text evidence="3">Belongs to the CASC3 family.</text>
</comment>
<feature type="compositionally biased region" description="Polar residues" evidence="13">
    <location>
        <begin position="169"/>
        <end position="178"/>
    </location>
</feature>
<feature type="region of interest" description="Disordered" evidence="13">
    <location>
        <begin position="204"/>
        <end position="293"/>
    </location>
</feature>
<evidence type="ECO:0000256" key="5">
    <source>
        <dbReference type="ARBA" id="ARBA00022490"/>
    </source>
</evidence>
<keyword evidence="7" id="KW-0509">mRNA transport</keyword>
<evidence type="ECO:0000256" key="2">
    <source>
        <dbReference type="ARBA" id="ARBA00004496"/>
    </source>
</evidence>
<name>A0A6P6RXH5_9EIME</name>
<dbReference type="GO" id="GO:0000184">
    <property type="term" value="P:nuclear-transcribed mRNA catabolic process, nonsense-mediated decay"/>
    <property type="evidence" value="ECO:0007669"/>
    <property type="project" value="UniProtKB-KW"/>
</dbReference>
<evidence type="ECO:0000256" key="1">
    <source>
        <dbReference type="ARBA" id="ARBA00004123"/>
    </source>
</evidence>
<protein>
    <submittedName>
        <fullName evidence="16">Uncharacterized protein LOC34622555</fullName>
    </submittedName>
</protein>
<dbReference type="GO" id="GO:0006417">
    <property type="term" value="P:regulation of translation"/>
    <property type="evidence" value="ECO:0007669"/>
    <property type="project" value="UniProtKB-KW"/>
</dbReference>
<keyword evidence="5" id="KW-0963">Cytoplasm</keyword>
<dbReference type="GO" id="GO:0003729">
    <property type="term" value="F:mRNA binding"/>
    <property type="evidence" value="ECO:0007669"/>
    <property type="project" value="InterPro"/>
</dbReference>
<evidence type="ECO:0000256" key="9">
    <source>
        <dbReference type="ARBA" id="ARBA00022884"/>
    </source>
</evidence>
<dbReference type="GO" id="GO:0051028">
    <property type="term" value="P:mRNA transport"/>
    <property type="evidence" value="ECO:0007669"/>
    <property type="project" value="UniProtKB-KW"/>
</dbReference>
<feature type="compositionally biased region" description="Basic and acidic residues" evidence="13">
    <location>
        <begin position="136"/>
        <end position="149"/>
    </location>
</feature>
<feature type="compositionally biased region" description="Polar residues" evidence="13">
    <location>
        <begin position="210"/>
        <end position="219"/>
    </location>
</feature>
<organism evidence="15 16">
    <name type="scientific">Cyclospora cayetanensis</name>
    <dbReference type="NCBI Taxonomy" id="88456"/>
    <lineage>
        <taxon>Eukaryota</taxon>
        <taxon>Sar</taxon>
        <taxon>Alveolata</taxon>
        <taxon>Apicomplexa</taxon>
        <taxon>Conoidasida</taxon>
        <taxon>Coccidia</taxon>
        <taxon>Eucoccidiorida</taxon>
        <taxon>Eimeriorina</taxon>
        <taxon>Eimeriidae</taxon>
        <taxon>Cyclospora</taxon>
    </lineage>
</organism>
<dbReference type="RefSeq" id="XP_026192611.1">
    <property type="nucleotide sequence ID" value="XM_026336826.1"/>
</dbReference>
<dbReference type="GO" id="GO:0006397">
    <property type="term" value="P:mRNA processing"/>
    <property type="evidence" value="ECO:0007669"/>
    <property type="project" value="UniProtKB-KW"/>
</dbReference>
<keyword evidence="4" id="KW-0813">Transport</keyword>
<sequence>MGNRRNLRRASSQEEDEGDVFDDKSEISSGSDEEESSRGVDALGGSSDTAVDVGVSSSTRCVAEPAVTGGHFAVSTNRTKAFAEAPADAETRSSRKAVPETDVGGPRRGIPRGDGGKPRIKTTWQLMQEDPSFVPRETRYFLHDDRRDCDGEESEASKQTSDSDPETSLPKSTQTRVGQSKKLWTPDEDKGVWKHDMWEQLQKDDAEALTTASSWTRGRSNAGRRGGFYSFGRGRRGDNWGPRAPRGGRSGGSDGYSHESWRGGWRPRGRSRGQGWSVDGRKQYVPRQTAAAE</sequence>
<keyword evidence="8" id="KW-0810">Translation regulation</keyword>
<dbReference type="InterPro" id="IPR018545">
    <property type="entry name" value="Btz_dom"/>
</dbReference>
<evidence type="ECO:0000313" key="16">
    <source>
        <dbReference type="RefSeq" id="XP_026192611.1"/>
    </source>
</evidence>
<feature type="compositionally biased region" description="Basic and acidic residues" evidence="13">
    <location>
        <begin position="89"/>
        <end position="99"/>
    </location>
</feature>
<reference evidence="16" key="1">
    <citation type="submission" date="2025-08" db="UniProtKB">
        <authorList>
            <consortium name="RefSeq"/>
        </authorList>
    </citation>
    <scope>IDENTIFICATION</scope>
</reference>
<proteinExistence type="inferred from homology"/>
<keyword evidence="9" id="KW-0694">RNA-binding</keyword>
<accession>A0A6P6RXH5</accession>
<dbReference type="OrthoDB" id="333901at2759"/>
<gene>
    <name evidence="16" type="primary">LOC34622555</name>
</gene>